<dbReference type="InterPro" id="IPR011049">
    <property type="entry name" value="Serralysin-like_metalloprot_C"/>
</dbReference>
<reference evidence="4" key="1">
    <citation type="submission" date="2023-07" db="EMBL/GenBank/DDBJ databases">
        <title>Sorghum-associated microbial communities from plants grown in Nebraska, USA.</title>
        <authorList>
            <person name="Schachtman D."/>
        </authorList>
    </citation>
    <scope>NUCLEOTIDE SEQUENCE</scope>
    <source>
        <strain evidence="4">3432</strain>
    </source>
</reference>
<keyword evidence="3" id="KW-0106">Calcium</keyword>
<proteinExistence type="predicted"/>
<dbReference type="GO" id="GO:0005509">
    <property type="term" value="F:calcium ion binding"/>
    <property type="evidence" value="ECO:0007669"/>
    <property type="project" value="InterPro"/>
</dbReference>
<dbReference type="PANTHER" id="PTHR38340">
    <property type="entry name" value="S-LAYER PROTEIN"/>
    <property type="match status" value="1"/>
</dbReference>
<dbReference type="Gene3D" id="3.40.50.1820">
    <property type="entry name" value="alpha/beta hydrolase"/>
    <property type="match status" value="1"/>
</dbReference>
<dbReference type="PANTHER" id="PTHR38340:SF1">
    <property type="entry name" value="S-LAYER PROTEIN"/>
    <property type="match status" value="1"/>
</dbReference>
<dbReference type="RefSeq" id="WP_310362420.1">
    <property type="nucleotide sequence ID" value="NZ_JAVDVC010000006.1"/>
</dbReference>
<dbReference type="Pfam" id="PF00353">
    <property type="entry name" value="HemolysinCabind"/>
    <property type="match status" value="2"/>
</dbReference>
<dbReference type="PRINTS" id="PR00313">
    <property type="entry name" value="CABNDNGRPT"/>
</dbReference>
<dbReference type="InterPro" id="IPR001343">
    <property type="entry name" value="Hemolysn_Ca-bd"/>
</dbReference>
<dbReference type="AlphaFoldDB" id="A0AAW8MC04"/>
<dbReference type="InterPro" id="IPR050557">
    <property type="entry name" value="RTX_toxin/Mannuronan_C5-epim"/>
</dbReference>
<keyword evidence="2" id="KW-0964">Secreted</keyword>
<dbReference type="Proteomes" id="UP001252613">
    <property type="component" value="Unassembled WGS sequence"/>
</dbReference>
<dbReference type="SUPFAM" id="SSF53474">
    <property type="entry name" value="alpha/beta-Hydrolases"/>
    <property type="match status" value="1"/>
</dbReference>
<dbReference type="SUPFAM" id="SSF51120">
    <property type="entry name" value="beta-Roll"/>
    <property type="match status" value="2"/>
</dbReference>
<evidence type="ECO:0000256" key="2">
    <source>
        <dbReference type="ARBA" id="ARBA00022525"/>
    </source>
</evidence>
<sequence>MGVYDYKNLSTTESKAWVSDAMAIMLYSYHNLDHGFAAGYQQNGFGVGLPATLVTALLGGTDSQGVIPGVPWNPDSEKLALEAVQKAGWTPISASQLGYTGKVDGRGTFFGEKAGYTTAQVEILGKYDAEGHLKEIGVSFRGTSGPRENLIGDAIGDIINDVMAALGPKDYAKNYAGEAFGNLLGDVAAFAQAHGLTGKDVLVSGHSLGGLAVNSLADLSASQWSGFYTDANYIAYASPTQSSTDKVLNIGYENDPVFRALDGSTFNLSSVGVHDVQQESATNNIVSFNDHYASATWNVLPFSILNIPTWISHLPSGYSDGMGRILGSAFYDLTEKDSTIIVANLSDPARGNTWVQDLNRNAEPHTGSTFIIGSDRDDLIQGGQGSDYLEGRAGNDTFRDGGGYNVILGGQGSNSLQLQQSIKDFSFAHDGAGTLYVRDAQGGISLTRDIDTLVSKEPGLLWGLFKDEVSHSVTANGLLAGGNLTAYASSVNGSAANDTLVARATGDWLFGQDGDDVLVGGAGNDTFVGGAGNDVMQSGGGSDTFVFNGAFGQDRISGYEAGDKLLFIGVQDAGAGYDYSQHLSQVGSDTLLKVGDSSVTLVGVGLGQVGGEGIVFA</sequence>
<evidence type="ECO:0000256" key="1">
    <source>
        <dbReference type="ARBA" id="ARBA00004613"/>
    </source>
</evidence>
<organism evidence="4 5">
    <name type="scientific">Pseudomonas brassicacearum</name>
    <dbReference type="NCBI Taxonomy" id="930166"/>
    <lineage>
        <taxon>Bacteria</taxon>
        <taxon>Pseudomonadati</taxon>
        <taxon>Pseudomonadota</taxon>
        <taxon>Gammaproteobacteria</taxon>
        <taxon>Pseudomonadales</taxon>
        <taxon>Pseudomonadaceae</taxon>
        <taxon>Pseudomonas</taxon>
    </lineage>
</organism>
<dbReference type="EMBL" id="JAVDVC010000006">
    <property type="protein sequence ID" value="MDR6959365.1"/>
    <property type="molecule type" value="Genomic_DNA"/>
</dbReference>
<accession>A0AAW8MC04</accession>
<dbReference type="GO" id="GO:0005576">
    <property type="term" value="C:extracellular region"/>
    <property type="evidence" value="ECO:0007669"/>
    <property type="project" value="UniProtKB-SubCell"/>
</dbReference>
<protein>
    <submittedName>
        <fullName evidence="4">Ca2+-binding RTX toxin-like protein</fullName>
    </submittedName>
</protein>
<gene>
    <name evidence="4" type="ORF">J2W43_003362</name>
</gene>
<name>A0AAW8MC04_9PSED</name>
<comment type="caution">
    <text evidence="4">The sequence shown here is derived from an EMBL/GenBank/DDBJ whole genome shotgun (WGS) entry which is preliminary data.</text>
</comment>
<evidence type="ECO:0000313" key="4">
    <source>
        <dbReference type="EMBL" id="MDR6959365.1"/>
    </source>
</evidence>
<evidence type="ECO:0000256" key="3">
    <source>
        <dbReference type="ARBA" id="ARBA00022837"/>
    </source>
</evidence>
<comment type="subcellular location">
    <subcellularLocation>
        <location evidence="1">Secreted</location>
    </subcellularLocation>
</comment>
<evidence type="ECO:0000313" key="5">
    <source>
        <dbReference type="Proteomes" id="UP001252613"/>
    </source>
</evidence>
<dbReference type="Gene3D" id="2.150.10.10">
    <property type="entry name" value="Serralysin-like metalloprotease, C-terminal"/>
    <property type="match status" value="2"/>
</dbReference>
<dbReference type="InterPro" id="IPR029058">
    <property type="entry name" value="AB_hydrolase_fold"/>
</dbReference>